<proteinExistence type="predicted"/>
<evidence type="ECO:0000313" key="1">
    <source>
        <dbReference type="EMBL" id="QIN79078.1"/>
    </source>
</evidence>
<evidence type="ECO:0000313" key="2">
    <source>
        <dbReference type="Proteomes" id="UP000502706"/>
    </source>
</evidence>
<name>A0A6G8PY37_9ACTN</name>
<protein>
    <submittedName>
        <fullName evidence="1">Uncharacterized protein</fullName>
    </submittedName>
</protein>
<dbReference type="RefSeq" id="WP_166396739.1">
    <property type="nucleotide sequence ID" value="NZ_CP045121.1"/>
</dbReference>
<keyword evidence="2" id="KW-1185">Reference proteome</keyword>
<dbReference type="AlphaFoldDB" id="A0A6G8PY37"/>
<dbReference type="Proteomes" id="UP000502706">
    <property type="component" value="Chromosome"/>
</dbReference>
<reference evidence="1 2" key="1">
    <citation type="submission" date="2019-10" db="EMBL/GenBank/DDBJ databases">
        <title>Rubrobacter sp nov SCSIO 52915 isolated from a deep-sea sediment in the South China Sea.</title>
        <authorList>
            <person name="Chen R.W."/>
        </authorList>
    </citation>
    <scope>NUCLEOTIDE SEQUENCE [LARGE SCALE GENOMIC DNA]</scope>
    <source>
        <strain evidence="1 2">SCSIO 52915</strain>
    </source>
</reference>
<gene>
    <name evidence="1" type="ORF">GBA65_11715</name>
</gene>
<accession>A0A6G8PY37</accession>
<dbReference type="EMBL" id="CP045121">
    <property type="protein sequence ID" value="QIN79078.1"/>
    <property type="molecule type" value="Genomic_DNA"/>
</dbReference>
<sequence length="127" mass="14111">MIATAETDAENSPAEERPRVLVAIEPRSYRDAVGRAIQALRPNLEVEVVEPDDLMLEVLCLNPVLVICSLPRTLRPVPGRPAWFEFHPYESPAARISIDGQYFEMEEVDLLDLLSVIDDRAAAARAG</sequence>
<dbReference type="KEGG" id="rmar:GBA65_11715"/>
<organism evidence="1 2">
    <name type="scientific">Rubrobacter marinus</name>
    <dbReference type="NCBI Taxonomy" id="2653852"/>
    <lineage>
        <taxon>Bacteria</taxon>
        <taxon>Bacillati</taxon>
        <taxon>Actinomycetota</taxon>
        <taxon>Rubrobacteria</taxon>
        <taxon>Rubrobacterales</taxon>
        <taxon>Rubrobacteraceae</taxon>
        <taxon>Rubrobacter</taxon>
    </lineage>
</organism>